<evidence type="ECO:0000313" key="3">
    <source>
        <dbReference type="Proteomes" id="UP001219518"/>
    </source>
</evidence>
<comment type="caution">
    <text evidence="2">The sequence shown here is derived from an EMBL/GenBank/DDBJ whole genome shotgun (WGS) entry which is preliminary data.</text>
</comment>
<feature type="domain" description="YqaJ viral recombinase" evidence="1">
    <location>
        <begin position="212"/>
        <end position="284"/>
    </location>
</feature>
<organism evidence="2 3">
    <name type="scientific">Frankliniella fusca</name>
    <dbReference type="NCBI Taxonomy" id="407009"/>
    <lineage>
        <taxon>Eukaryota</taxon>
        <taxon>Metazoa</taxon>
        <taxon>Ecdysozoa</taxon>
        <taxon>Arthropoda</taxon>
        <taxon>Hexapoda</taxon>
        <taxon>Insecta</taxon>
        <taxon>Pterygota</taxon>
        <taxon>Neoptera</taxon>
        <taxon>Paraneoptera</taxon>
        <taxon>Thysanoptera</taxon>
        <taxon>Terebrantia</taxon>
        <taxon>Thripoidea</taxon>
        <taxon>Thripidae</taxon>
        <taxon>Frankliniella</taxon>
    </lineage>
</organism>
<dbReference type="Pfam" id="PF09588">
    <property type="entry name" value="YqaJ"/>
    <property type="match status" value="1"/>
</dbReference>
<evidence type="ECO:0000259" key="1">
    <source>
        <dbReference type="Pfam" id="PF09588"/>
    </source>
</evidence>
<sequence length="397" mass="46282">MRRSLYMANISSSNLVETLKICCCALQGVRHLNNFANQHNICNNAERAYCPGTIQALYPFGRNCNTHLGKSCSVKDKIVNDPEHHSHINVDGEEIYDRSSFHNELKLLSHDELFQTEIDYEYLREDPEYLEIVKKLRKVFLDALFEDAKRYCIGDQPGEIPDTKGQRKSEVWRAERSIRFPASMAKLFLKLPHTCFAQALKEHLWNLLPASSSNYGIEMEEKAREDYIKWAQSQDESAVVQETGMWINPSCPQLSCSPDGIVTSKKFPTKLLEIKCPEHMKNCNLSDLENYFSDDNEYEDPYFHCLQRNSDGSFSLKENSLFWFQIQFSMGILNIKESHFMVWSPYGFVVSSVKFDPEWWEPAKKRLMQLHAELLVPEYFLMRTPRFFLPLKIPLDK</sequence>
<reference evidence="2" key="2">
    <citation type="journal article" date="2023" name="BMC Genomics">
        <title>Pest status, molecular evolution, and epigenetic factors derived from the genome assembly of Frankliniella fusca, a thysanopteran phytovirus vector.</title>
        <authorList>
            <person name="Catto M.A."/>
            <person name="Labadie P.E."/>
            <person name="Jacobson A.L."/>
            <person name="Kennedy G.G."/>
            <person name="Srinivasan R."/>
            <person name="Hunt B.G."/>
        </authorList>
    </citation>
    <scope>NUCLEOTIDE SEQUENCE</scope>
    <source>
        <strain evidence="2">PL_HMW_Pooled</strain>
    </source>
</reference>
<proteinExistence type="predicted"/>
<protein>
    <submittedName>
        <fullName evidence="2">Alkaline nuclease</fullName>
    </submittedName>
</protein>
<keyword evidence="3" id="KW-1185">Reference proteome</keyword>
<dbReference type="Proteomes" id="UP001219518">
    <property type="component" value="Unassembled WGS sequence"/>
</dbReference>
<dbReference type="InterPro" id="IPR011335">
    <property type="entry name" value="Restrct_endonuc-II-like"/>
</dbReference>
<dbReference type="EMBL" id="JAHWGI010001158">
    <property type="protein sequence ID" value="KAK3923943.1"/>
    <property type="molecule type" value="Genomic_DNA"/>
</dbReference>
<dbReference type="GO" id="GO:0006281">
    <property type="term" value="P:DNA repair"/>
    <property type="evidence" value="ECO:0007669"/>
    <property type="project" value="UniProtKB-ARBA"/>
</dbReference>
<dbReference type="InterPro" id="IPR051703">
    <property type="entry name" value="NF-kappa-B_Signaling_Reg"/>
</dbReference>
<dbReference type="InterPro" id="IPR019080">
    <property type="entry name" value="YqaJ_viral_recombinase"/>
</dbReference>
<accession>A0AAE1LLB8</accession>
<reference evidence="2" key="1">
    <citation type="submission" date="2021-07" db="EMBL/GenBank/DDBJ databases">
        <authorList>
            <person name="Catto M.A."/>
            <person name="Jacobson A."/>
            <person name="Kennedy G."/>
            <person name="Labadie P."/>
            <person name="Hunt B.G."/>
            <person name="Srinivasan R."/>
        </authorList>
    </citation>
    <scope>NUCLEOTIDE SEQUENCE</scope>
    <source>
        <strain evidence="2">PL_HMW_Pooled</strain>
        <tissue evidence="2">Head</tissue>
    </source>
</reference>
<dbReference type="InterPro" id="IPR011604">
    <property type="entry name" value="PDDEXK-like_dom_sf"/>
</dbReference>
<dbReference type="AlphaFoldDB" id="A0AAE1LLB8"/>
<dbReference type="SUPFAM" id="SSF52980">
    <property type="entry name" value="Restriction endonuclease-like"/>
    <property type="match status" value="1"/>
</dbReference>
<evidence type="ECO:0000313" key="2">
    <source>
        <dbReference type="EMBL" id="KAK3923943.1"/>
    </source>
</evidence>
<dbReference type="CDD" id="cd22343">
    <property type="entry name" value="PDDEXK_lambda_exonuclease-like"/>
    <property type="match status" value="1"/>
</dbReference>
<dbReference type="Gene3D" id="3.90.320.10">
    <property type="match status" value="1"/>
</dbReference>
<dbReference type="PANTHER" id="PTHR46609">
    <property type="entry name" value="EXONUCLEASE, PHAGE-TYPE/RECB, C-TERMINAL DOMAIN-CONTAINING PROTEIN"/>
    <property type="match status" value="1"/>
</dbReference>
<dbReference type="PANTHER" id="PTHR46609:SF8">
    <property type="entry name" value="YQAJ VIRAL RECOMBINASE DOMAIN-CONTAINING PROTEIN"/>
    <property type="match status" value="1"/>
</dbReference>
<name>A0AAE1LLB8_9NEOP</name>
<gene>
    <name evidence="2" type="ORF">KUF71_012181</name>
</gene>